<evidence type="ECO:0000256" key="12">
    <source>
        <dbReference type="ARBA" id="ARBA00023186"/>
    </source>
</evidence>
<evidence type="ECO:0000256" key="6">
    <source>
        <dbReference type="ARBA" id="ARBA00022692"/>
    </source>
</evidence>
<evidence type="ECO:0000256" key="14">
    <source>
        <dbReference type="HAMAP-Rule" id="MF_00286"/>
    </source>
</evidence>
<organism evidence="16 17">
    <name type="scientific">Saezia sanguinis</name>
    <dbReference type="NCBI Taxonomy" id="1965230"/>
    <lineage>
        <taxon>Bacteria</taxon>
        <taxon>Pseudomonadati</taxon>
        <taxon>Pseudomonadota</taxon>
        <taxon>Betaproteobacteria</taxon>
        <taxon>Burkholderiales</taxon>
        <taxon>Saeziaceae</taxon>
        <taxon>Saezia</taxon>
    </lineage>
</organism>
<comment type="caution">
    <text evidence="16">The sequence shown here is derived from an EMBL/GenBank/DDBJ whole genome shotgun (WGS) entry which is preliminary data.</text>
</comment>
<keyword evidence="4 14" id="KW-1003">Cell membrane</keyword>
<comment type="similarity">
    <text evidence="2 14">Belongs to the DsbB family.</text>
</comment>
<keyword evidence="12 14" id="KW-0143">Chaperone</keyword>
<keyword evidence="13 14" id="KW-0676">Redox-active center</keyword>
<evidence type="ECO:0000256" key="15">
    <source>
        <dbReference type="SAM" id="Phobius"/>
    </source>
</evidence>
<evidence type="ECO:0000256" key="8">
    <source>
        <dbReference type="ARBA" id="ARBA00022989"/>
    </source>
</evidence>
<comment type="caution">
    <text evidence="14">Lacks conserved residue(s) required for the propagation of feature annotation.</text>
</comment>
<dbReference type="GO" id="GO:0009055">
    <property type="term" value="F:electron transfer activity"/>
    <property type="evidence" value="ECO:0007669"/>
    <property type="project" value="UniProtKB-UniRule"/>
</dbReference>
<dbReference type="Pfam" id="PF02600">
    <property type="entry name" value="DsbB"/>
    <property type="match status" value="1"/>
</dbReference>
<dbReference type="EMBL" id="PQSP01000001">
    <property type="protein sequence ID" value="RUS67568.1"/>
    <property type="molecule type" value="Genomic_DNA"/>
</dbReference>
<gene>
    <name evidence="14 16" type="primary">dsbB</name>
    <name evidence="16" type="ORF">CUZ56_00042</name>
</gene>
<dbReference type="PANTHER" id="PTHR36570">
    <property type="entry name" value="DISULFIDE BOND FORMATION PROTEIN B"/>
    <property type="match status" value="1"/>
</dbReference>
<keyword evidence="10 14" id="KW-0472">Membrane</keyword>
<feature type="transmembrane region" description="Helical" evidence="15">
    <location>
        <begin position="12"/>
        <end position="33"/>
    </location>
</feature>
<keyword evidence="9 14" id="KW-0560">Oxidoreductase</keyword>
<dbReference type="GO" id="GO:0005886">
    <property type="term" value="C:plasma membrane"/>
    <property type="evidence" value="ECO:0007669"/>
    <property type="project" value="UniProtKB-SubCell"/>
</dbReference>
<dbReference type="SUPFAM" id="SSF158442">
    <property type="entry name" value="DsbB-like"/>
    <property type="match status" value="1"/>
</dbReference>
<feature type="topological domain" description="Periplasmic" evidence="14">
    <location>
        <begin position="32"/>
        <end position="49"/>
    </location>
</feature>
<dbReference type="GO" id="GO:0015035">
    <property type="term" value="F:protein-disulfide reductase activity"/>
    <property type="evidence" value="ECO:0007669"/>
    <property type="project" value="UniProtKB-UniRule"/>
</dbReference>
<evidence type="ECO:0000256" key="7">
    <source>
        <dbReference type="ARBA" id="ARBA00022982"/>
    </source>
</evidence>
<evidence type="ECO:0000256" key="10">
    <source>
        <dbReference type="ARBA" id="ARBA00023136"/>
    </source>
</evidence>
<evidence type="ECO:0000256" key="5">
    <source>
        <dbReference type="ARBA" id="ARBA00022519"/>
    </source>
</evidence>
<proteinExistence type="inferred from homology"/>
<reference evidence="16 17" key="1">
    <citation type="submission" date="2018-01" db="EMBL/GenBank/DDBJ databases">
        <title>Saezia sanguinis gen. nov., sp. nov., in the order Burkholderiales isolated from human blood.</title>
        <authorList>
            <person name="Medina-Pascual M.J."/>
            <person name="Valdezate S."/>
            <person name="Monzon S."/>
            <person name="Cuesta I."/>
            <person name="Carrasco G."/>
            <person name="Villalon P."/>
            <person name="Saez-Nieto J.A."/>
        </authorList>
    </citation>
    <scope>NUCLEOTIDE SEQUENCE [LARGE SCALE GENOMIC DNA]</scope>
    <source>
        <strain evidence="16 17">CNM695-12</strain>
    </source>
</reference>
<dbReference type="PANTHER" id="PTHR36570:SF3">
    <property type="entry name" value="DISULFIDE BOND FORMATION PROTEIN B"/>
    <property type="match status" value="1"/>
</dbReference>
<evidence type="ECO:0000256" key="1">
    <source>
        <dbReference type="ARBA" id="ARBA00004429"/>
    </source>
</evidence>
<keyword evidence="5" id="KW-0997">Cell inner membrane</keyword>
<feature type="transmembrane region" description="Helical" evidence="15">
    <location>
        <begin position="72"/>
        <end position="91"/>
    </location>
</feature>
<dbReference type="Proteomes" id="UP000286947">
    <property type="component" value="Unassembled WGS sequence"/>
</dbReference>
<feature type="topological domain" description="Cytoplasmic" evidence="14">
    <location>
        <begin position="169"/>
        <end position="182"/>
    </location>
</feature>
<dbReference type="AlphaFoldDB" id="A0A433SFR1"/>
<protein>
    <recommendedName>
        <fullName evidence="14">Disulfide bond formation protein B</fullName>
    </recommendedName>
    <alternativeName>
        <fullName evidence="14">Disulfide oxidoreductase</fullName>
    </alternativeName>
</protein>
<keyword evidence="3 14" id="KW-0813">Transport</keyword>
<evidence type="ECO:0000256" key="9">
    <source>
        <dbReference type="ARBA" id="ARBA00023002"/>
    </source>
</evidence>
<evidence type="ECO:0000256" key="2">
    <source>
        <dbReference type="ARBA" id="ARBA00008823"/>
    </source>
</evidence>
<evidence type="ECO:0000256" key="13">
    <source>
        <dbReference type="ARBA" id="ARBA00023284"/>
    </source>
</evidence>
<feature type="disulfide bond" description="Redox-active" evidence="14">
    <location>
        <begin position="41"/>
        <end position="44"/>
    </location>
</feature>
<dbReference type="OrthoDB" id="3711263at2"/>
<dbReference type="Gene3D" id="1.20.1550.10">
    <property type="entry name" value="DsbB-like"/>
    <property type="match status" value="1"/>
</dbReference>
<dbReference type="RefSeq" id="WP_126977066.1">
    <property type="nucleotide sequence ID" value="NZ_CAWUGC010000012.1"/>
</dbReference>
<name>A0A433SFR1_9BURK</name>
<evidence type="ECO:0000313" key="17">
    <source>
        <dbReference type="Proteomes" id="UP000286947"/>
    </source>
</evidence>
<dbReference type="InterPro" id="IPR023380">
    <property type="entry name" value="DsbB-like_sf"/>
</dbReference>
<feature type="transmembrane region" description="Helical" evidence="15">
    <location>
        <begin position="45"/>
        <end position="65"/>
    </location>
</feature>
<accession>A0A433SFR1</accession>
<keyword evidence="6 14" id="KW-0812">Transmembrane</keyword>
<evidence type="ECO:0000313" key="16">
    <source>
        <dbReference type="EMBL" id="RUS67568.1"/>
    </source>
</evidence>
<feature type="topological domain" description="Cytoplasmic" evidence="14">
    <location>
        <begin position="1"/>
        <end position="13"/>
    </location>
</feature>
<dbReference type="HAMAP" id="MF_00286">
    <property type="entry name" value="DsbB"/>
    <property type="match status" value="1"/>
</dbReference>
<dbReference type="GO" id="GO:0006457">
    <property type="term" value="P:protein folding"/>
    <property type="evidence" value="ECO:0007669"/>
    <property type="project" value="InterPro"/>
</dbReference>
<keyword evidence="17" id="KW-1185">Reference proteome</keyword>
<dbReference type="InterPro" id="IPR003752">
    <property type="entry name" value="DiS_bond_form_DsbB/BdbC"/>
</dbReference>
<keyword evidence="11 14" id="KW-1015">Disulfide bond</keyword>
<sequence>MIFRWFERYPSTLFTLMALVCWGLVGAGIYIQKSDPFINPCPMCIFQRILFLIIGIIAMVAAVSARWSKKSVPVFSVLGLLVAAVGVYTAGKQSWMQWHPLEGSSCGRDDDFYTMVERMPMRDWLPTIFKGTGDCANIDWTFLGLSIANWSFIAFVCCIIALLLMLFKGGKLRRSERWKGYH</sequence>
<dbReference type="InterPro" id="IPR050183">
    <property type="entry name" value="DsbB"/>
</dbReference>
<keyword evidence="7 14" id="KW-0249">Electron transport</keyword>
<evidence type="ECO:0000256" key="11">
    <source>
        <dbReference type="ARBA" id="ARBA00023157"/>
    </source>
</evidence>
<evidence type="ECO:0000256" key="4">
    <source>
        <dbReference type="ARBA" id="ARBA00022475"/>
    </source>
</evidence>
<keyword evidence="8 14" id="KW-1133">Transmembrane helix</keyword>
<evidence type="ECO:0000256" key="3">
    <source>
        <dbReference type="ARBA" id="ARBA00022448"/>
    </source>
</evidence>
<feature type="transmembrane region" description="Helical" evidence="15">
    <location>
        <begin position="147"/>
        <end position="167"/>
    </location>
</feature>
<dbReference type="InterPro" id="IPR022920">
    <property type="entry name" value="Disulphide_bond_form_DsbB"/>
</dbReference>
<comment type="function">
    <text evidence="14">Required for disulfide bond formation in some periplasmic proteins. Acts by oxidizing the DsbA protein.</text>
</comment>
<comment type="subcellular location">
    <subcellularLocation>
        <location evidence="1">Cell inner membrane</location>
        <topology evidence="1">Multi-pass membrane protein</topology>
    </subcellularLocation>
    <subcellularLocation>
        <location evidence="14">Cell membrane</location>
        <topology evidence="14">Multi-pass membrane protein</topology>
    </subcellularLocation>
</comment>